<protein>
    <recommendedName>
        <fullName evidence="2">PLD phosphodiesterase domain-containing protein</fullName>
    </recommendedName>
</protein>
<accession>A0A166GUX0</accession>
<feature type="region of interest" description="Disordered" evidence="1">
    <location>
        <begin position="1"/>
        <end position="20"/>
    </location>
</feature>
<dbReference type="InterPro" id="IPR001736">
    <property type="entry name" value="PLipase_D/transphosphatidylase"/>
</dbReference>
<proteinExistence type="predicted"/>
<dbReference type="GO" id="GO:0003824">
    <property type="term" value="F:catalytic activity"/>
    <property type="evidence" value="ECO:0007669"/>
    <property type="project" value="InterPro"/>
</dbReference>
<organism evidence="3 4">
    <name type="scientific">Athelia psychrophila</name>
    <dbReference type="NCBI Taxonomy" id="1759441"/>
    <lineage>
        <taxon>Eukaryota</taxon>
        <taxon>Fungi</taxon>
        <taxon>Dikarya</taxon>
        <taxon>Basidiomycota</taxon>
        <taxon>Agaricomycotina</taxon>
        <taxon>Agaricomycetes</taxon>
        <taxon>Agaricomycetidae</taxon>
        <taxon>Atheliales</taxon>
        <taxon>Atheliaceae</taxon>
        <taxon>Athelia</taxon>
    </lineage>
</organism>
<dbReference type="EMBL" id="KV417575">
    <property type="protein sequence ID" value="KZP18190.1"/>
    <property type="molecule type" value="Genomic_DNA"/>
</dbReference>
<gene>
    <name evidence="3" type="ORF">FIBSPDRAFT_864131</name>
</gene>
<evidence type="ECO:0000313" key="4">
    <source>
        <dbReference type="Proteomes" id="UP000076532"/>
    </source>
</evidence>
<reference evidence="3 4" key="1">
    <citation type="journal article" date="2016" name="Mol. Biol. Evol.">
        <title>Comparative Genomics of Early-Diverging Mushroom-Forming Fungi Provides Insights into the Origins of Lignocellulose Decay Capabilities.</title>
        <authorList>
            <person name="Nagy L.G."/>
            <person name="Riley R."/>
            <person name="Tritt A."/>
            <person name="Adam C."/>
            <person name="Daum C."/>
            <person name="Floudas D."/>
            <person name="Sun H."/>
            <person name="Yadav J.S."/>
            <person name="Pangilinan J."/>
            <person name="Larsson K.H."/>
            <person name="Matsuura K."/>
            <person name="Barry K."/>
            <person name="Labutti K."/>
            <person name="Kuo R."/>
            <person name="Ohm R.A."/>
            <person name="Bhattacharya S.S."/>
            <person name="Shirouzu T."/>
            <person name="Yoshinaga Y."/>
            <person name="Martin F.M."/>
            <person name="Grigoriev I.V."/>
            <person name="Hibbett D.S."/>
        </authorList>
    </citation>
    <scope>NUCLEOTIDE SEQUENCE [LARGE SCALE GENOMIC DNA]</scope>
    <source>
        <strain evidence="3 4">CBS 109695</strain>
    </source>
</reference>
<dbReference type="Proteomes" id="UP000076532">
    <property type="component" value="Unassembled WGS sequence"/>
</dbReference>
<evidence type="ECO:0000313" key="3">
    <source>
        <dbReference type="EMBL" id="KZP18190.1"/>
    </source>
</evidence>
<sequence>MSAGAPSPLPLPPSNTLEPRTKCSDFDVTVDAGPKAHHIGPAVVYTADGLELCAPQDIRTSTSRCDVVLGAFHPKYMVVDGRVTLIISNNTQDR</sequence>
<dbReference type="PROSITE" id="PS50035">
    <property type="entry name" value="PLD"/>
    <property type="match status" value="1"/>
</dbReference>
<evidence type="ECO:0000256" key="1">
    <source>
        <dbReference type="SAM" id="MobiDB-lite"/>
    </source>
</evidence>
<dbReference type="AlphaFoldDB" id="A0A166GUX0"/>
<feature type="domain" description="PLD phosphodiesterase" evidence="2">
    <location>
        <begin position="68"/>
        <end position="94"/>
    </location>
</feature>
<name>A0A166GUX0_9AGAM</name>
<keyword evidence="4" id="KW-1185">Reference proteome</keyword>
<evidence type="ECO:0000259" key="2">
    <source>
        <dbReference type="PROSITE" id="PS50035"/>
    </source>
</evidence>